<organism evidence="2 3">
    <name type="scientific">Lipingzhangella halophila</name>
    <dbReference type="NCBI Taxonomy" id="1783352"/>
    <lineage>
        <taxon>Bacteria</taxon>
        <taxon>Bacillati</taxon>
        <taxon>Actinomycetota</taxon>
        <taxon>Actinomycetes</taxon>
        <taxon>Streptosporangiales</taxon>
        <taxon>Nocardiopsidaceae</taxon>
        <taxon>Lipingzhangella</taxon>
    </lineage>
</organism>
<name>A0A7W7RMJ7_9ACTN</name>
<dbReference type="Proteomes" id="UP000523007">
    <property type="component" value="Unassembled WGS sequence"/>
</dbReference>
<accession>A0A7W7RMJ7</accession>
<evidence type="ECO:0000313" key="3">
    <source>
        <dbReference type="Proteomes" id="UP000523007"/>
    </source>
</evidence>
<dbReference type="AlphaFoldDB" id="A0A7W7RMJ7"/>
<dbReference type="EMBL" id="JACHJT010000002">
    <property type="protein sequence ID" value="MBB4934760.1"/>
    <property type="molecule type" value="Genomic_DNA"/>
</dbReference>
<feature type="domain" description="Helix-turn-helix" evidence="1">
    <location>
        <begin position="17"/>
        <end position="45"/>
    </location>
</feature>
<proteinExistence type="predicted"/>
<evidence type="ECO:0000313" key="2">
    <source>
        <dbReference type="EMBL" id="MBB4934760.1"/>
    </source>
</evidence>
<keyword evidence="3" id="KW-1185">Reference proteome</keyword>
<dbReference type="SUPFAM" id="SSF46955">
    <property type="entry name" value="Putative DNA-binding domain"/>
    <property type="match status" value="1"/>
</dbReference>
<dbReference type="RefSeq" id="WP_184584359.1">
    <property type="nucleotide sequence ID" value="NZ_JACHJT010000002.1"/>
</dbReference>
<dbReference type="InterPro" id="IPR009061">
    <property type="entry name" value="DNA-bd_dom_put_sf"/>
</dbReference>
<protein>
    <submittedName>
        <fullName evidence="2">Putative site-specific integrase-resolvase</fullName>
    </submittedName>
</protein>
<dbReference type="Gene3D" id="1.10.1660.10">
    <property type="match status" value="1"/>
</dbReference>
<dbReference type="InterPro" id="IPR041657">
    <property type="entry name" value="HTH_17"/>
</dbReference>
<evidence type="ECO:0000259" key="1">
    <source>
        <dbReference type="Pfam" id="PF12728"/>
    </source>
</evidence>
<sequence length="72" mass="8077">MSAPEVNTSYAHLNFYVLSTGEAARELGIDPSTMRRWAYAGRIAYVTDPNGWFLFGMGSVYALRDARREGNQ</sequence>
<comment type="caution">
    <text evidence="2">The sequence shown here is derived from an EMBL/GenBank/DDBJ whole genome shotgun (WGS) entry which is preliminary data.</text>
</comment>
<dbReference type="Pfam" id="PF12728">
    <property type="entry name" value="HTH_17"/>
    <property type="match status" value="1"/>
</dbReference>
<gene>
    <name evidence="2" type="ORF">F4561_005654</name>
</gene>
<reference evidence="2 3" key="1">
    <citation type="submission" date="2020-08" db="EMBL/GenBank/DDBJ databases">
        <title>Sequencing the genomes of 1000 actinobacteria strains.</title>
        <authorList>
            <person name="Klenk H.-P."/>
        </authorList>
    </citation>
    <scope>NUCLEOTIDE SEQUENCE [LARGE SCALE GENOMIC DNA]</scope>
    <source>
        <strain evidence="2 3">DSM 102030</strain>
    </source>
</reference>